<keyword evidence="2" id="KW-0808">Transferase</keyword>
<dbReference type="AlphaFoldDB" id="A0A8S0XB35"/>
<sequence length="247" mass="26930">MKYLAIDTTTKVSGLALAEDGRLVGEGFLHTAKTHSERLVPLLDQLLRAAGWGLRDLNFIGVVRGPGSFTGIRIGIASAQGLAGVLKLPLLGVLSLDALAWAGWGRKEEIVPILDARKNEWYAARYRWLADGRLKALSPPRAVSPAVLVGELKGMDGPFVFVGDAVEKYCDFVCRELGEQAILLPDYLGLPRGAFAAQALWQKWRENPRTRGGGIPGEDEERVEPYYIRLSEAEVNWARRHGGGGDG</sequence>
<dbReference type="SUPFAM" id="SSF53067">
    <property type="entry name" value="Actin-like ATPase domain"/>
    <property type="match status" value="2"/>
</dbReference>
<keyword evidence="4" id="KW-1185">Reference proteome</keyword>
<evidence type="ECO:0000313" key="2">
    <source>
        <dbReference type="EMBL" id="CAA7600716.1"/>
    </source>
</evidence>
<protein>
    <submittedName>
        <fullName evidence="2">1-acylglycerophosphocholine O-acyltransferase</fullName>
        <ecNumber evidence="2">2.3.1.23</ecNumber>
    </submittedName>
    <submittedName>
        <fullName evidence="3">Universal protein YeaZ</fullName>
        <ecNumber evidence="3">2.3.1.-</ecNumber>
    </submittedName>
</protein>
<dbReference type="InterPro" id="IPR022496">
    <property type="entry name" value="T6A_TsaB"/>
</dbReference>
<dbReference type="InterPro" id="IPR000905">
    <property type="entry name" value="Gcp-like_dom"/>
</dbReference>
<reference evidence="3" key="1">
    <citation type="submission" date="2014-11" db="EMBL/GenBank/DDBJ databases">
        <authorList>
            <person name="Hornung B.V."/>
        </authorList>
    </citation>
    <scope>NUCLEOTIDE SEQUENCE</scope>
    <source>
        <strain evidence="3">INE</strain>
    </source>
</reference>
<dbReference type="Proteomes" id="UP000836597">
    <property type="component" value="Chromosome"/>
</dbReference>
<dbReference type="Gene3D" id="3.30.420.40">
    <property type="match status" value="2"/>
</dbReference>
<evidence type="ECO:0000313" key="3">
    <source>
        <dbReference type="EMBL" id="CEJ06175.1"/>
    </source>
</evidence>
<evidence type="ECO:0000313" key="4">
    <source>
        <dbReference type="Proteomes" id="UP001071230"/>
    </source>
</evidence>
<dbReference type="EMBL" id="LR746496">
    <property type="protein sequence ID" value="CAA7600716.1"/>
    <property type="molecule type" value="Genomic_DNA"/>
</dbReference>
<gene>
    <name evidence="3" type="ORF">DEACI_0621</name>
    <name evidence="2" type="ORF">DEACI_1369</name>
</gene>
<organism evidence="2">
    <name type="scientific">Acididesulfobacillus acetoxydans</name>
    <dbReference type="NCBI Taxonomy" id="1561005"/>
    <lineage>
        <taxon>Bacteria</taxon>
        <taxon>Bacillati</taxon>
        <taxon>Bacillota</taxon>
        <taxon>Clostridia</taxon>
        <taxon>Eubacteriales</taxon>
        <taxon>Peptococcaceae</taxon>
        <taxon>Acididesulfobacillus</taxon>
    </lineage>
</organism>
<dbReference type="NCBIfam" id="TIGR03725">
    <property type="entry name" value="T6A_YeaZ"/>
    <property type="match status" value="1"/>
</dbReference>
<dbReference type="Proteomes" id="UP001071230">
    <property type="component" value="Unassembled WGS sequence"/>
</dbReference>
<dbReference type="InterPro" id="IPR043129">
    <property type="entry name" value="ATPase_NBD"/>
</dbReference>
<evidence type="ECO:0000259" key="1">
    <source>
        <dbReference type="Pfam" id="PF00814"/>
    </source>
</evidence>
<dbReference type="GO" id="GO:0002949">
    <property type="term" value="P:tRNA threonylcarbamoyladenosine modification"/>
    <property type="evidence" value="ECO:0007669"/>
    <property type="project" value="InterPro"/>
</dbReference>
<dbReference type="CDD" id="cd24032">
    <property type="entry name" value="ASKHA_NBD_TsaB"/>
    <property type="match status" value="1"/>
</dbReference>
<proteinExistence type="predicted"/>
<dbReference type="EC" id="2.3.1.-" evidence="3"/>
<dbReference type="EMBL" id="CDGJ01000017">
    <property type="protein sequence ID" value="CEJ06175.1"/>
    <property type="molecule type" value="Genomic_DNA"/>
</dbReference>
<dbReference type="PANTHER" id="PTHR11735:SF11">
    <property type="entry name" value="TRNA THREONYLCARBAMOYLADENOSINE BIOSYNTHESIS PROTEIN TSAB"/>
    <property type="match status" value="1"/>
</dbReference>
<accession>A0A8S0XB35</accession>
<reference evidence="2" key="2">
    <citation type="submission" date="2020-01" db="EMBL/GenBank/DDBJ databases">
        <authorList>
            <person name="Hornung B."/>
        </authorList>
    </citation>
    <scope>NUCLEOTIDE SEQUENCE</scope>
    <source>
        <strain evidence="2">PacBioINE</strain>
    </source>
</reference>
<dbReference type="PANTHER" id="PTHR11735">
    <property type="entry name" value="TRNA N6-ADENOSINE THREONYLCARBAMOYLTRANSFERASE"/>
    <property type="match status" value="1"/>
</dbReference>
<name>A0A8S0XB35_9FIRM</name>
<dbReference type="EC" id="2.3.1.23" evidence="2"/>
<dbReference type="GO" id="GO:0047184">
    <property type="term" value="F:1-acylglycerophosphocholine O-acyltransferase activity"/>
    <property type="evidence" value="ECO:0007669"/>
    <property type="project" value="UniProtKB-EC"/>
</dbReference>
<keyword evidence="2" id="KW-0012">Acyltransferase</keyword>
<dbReference type="Pfam" id="PF00814">
    <property type="entry name" value="TsaD"/>
    <property type="match status" value="1"/>
</dbReference>
<feature type="domain" description="Gcp-like" evidence="1">
    <location>
        <begin position="31"/>
        <end position="180"/>
    </location>
</feature>
<dbReference type="RefSeq" id="WP_240984348.1">
    <property type="nucleotide sequence ID" value="NZ_CDGJ01000017.1"/>
</dbReference>
<dbReference type="KEGG" id="aacx:DEACI_1369"/>
<dbReference type="GO" id="GO:0005829">
    <property type="term" value="C:cytosol"/>
    <property type="evidence" value="ECO:0007669"/>
    <property type="project" value="TreeGrafter"/>
</dbReference>